<evidence type="ECO:0000313" key="1">
    <source>
        <dbReference type="EMBL" id="PWD51546.1"/>
    </source>
</evidence>
<dbReference type="SUPFAM" id="SSF47226">
    <property type="entry name" value="Histidine-containing phosphotransfer domain, HPT domain"/>
    <property type="match status" value="1"/>
</dbReference>
<organism evidence="1 2">
    <name type="scientific">Serinibacter arcticus</name>
    <dbReference type="NCBI Taxonomy" id="1655435"/>
    <lineage>
        <taxon>Bacteria</taxon>
        <taxon>Bacillati</taxon>
        <taxon>Actinomycetota</taxon>
        <taxon>Actinomycetes</taxon>
        <taxon>Micrococcales</taxon>
        <taxon>Beutenbergiaceae</taxon>
        <taxon>Serinibacter</taxon>
    </lineage>
</organism>
<dbReference type="GO" id="GO:0000160">
    <property type="term" value="P:phosphorelay signal transduction system"/>
    <property type="evidence" value="ECO:0007669"/>
    <property type="project" value="InterPro"/>
</dbReference>
<dbReference type="EMBL" id="PYHR01000002">
    <property type="protein sequence ID" value="PWD51546.1"/>
    <property type="molecule type" value="Genomic_DNA"/>
</dbReference>
<reference evidence="1 2" key="1">
    <citation type="submission" date="2018-03" db="EMBL/GenBank/DDBJ databases">
        <title>Genome assembly of novel Miniimonas species PCH200.</title>
        <authorList>
            <person name="Thakur V."/>
            <person name="Kumar V."/>
            <person name="Singh D."/>
        </authorList>
    </citation>
    <scope>NUCLEOTIDE SEQUENCE [LARGE SCALE GENOMIC DNA]</scope>
    <source>
        <strain evidence="1 2">PCH200</strain>
    </source>
</reference>
<dbReference type="Gene3D" id="1.20.120.160">
    <property type="entry name" value="HPT domain"/>
    <property type="match status" value="1"/>
</dbReference>
<dbReference type="Proteomes" id="UP000245166">
    <property type="component" value="Unassembled WGS sequence"/>
</dbReference>
<comment type="caution">
    <text evidence="1">The sequence shown here is derived from an EMBL/GenBank/DDBJ whole genome shotgun (WGS) entry which is preliminary data.</text>
</comment>
<proteinExistence type="predicted"/>
<keyword evidence="2" id="KW-1185">Reference proteome</keyword>
<accession>A0A2U1ZX26</accession>
<dbReference type="InterPro" id="IPR036641">
    <property type="entry name" value="HPT_dom_sf"/>
</dbReference>
<dbReference type="RefSeq" id="WP_109229925.1">
    <property type="nucleotide sequence ID" value="NZ_PYHR01000002.1"/>
</dbReference>
<gene>
    <name evidence="1" type="ORF">C8046_13655</name>
</gene>
<sequence length="99" mass="10546">MSTAGPDEDAQFAEIAARAHERNRDRATRLLEIVAGPVPLLPGDRREARLLAHTVAGSAGTFGKDEASVVARRVVRAVDDGAESDELRTLVEELLSALA</sequence>
<dbReference type="AlphaFoldDB" id="A0A2U1ZX26"/>
<protein>
    <submittedName>
        <fullName evidence="1">Uncharacterized protein</fullName>
    </submittedName>
</protein>
<name>A0A2U1ZX26_9MICO</name>
<evidence type="ECO:0000313" key="2">
    <source>
        <dbReference type="Proteomes" id="UP000245166"/>
    </source>
</evidence>